<feature type="transmembrane region" description="Helical" evidence="1">
    <location>
        <begin position="21"/>
        <end position="44"/>
    </location>
</feature>
<gene>
    <name evidence="3" type="ORF">RBWH47_05870</name>
</gene>
<dbReference type="EMBL" id="AFAR01000192">
    <property type="protein sequence ID" value="EGF26157.1"/>
    <property type="molecule type" value="Genomic_DNA"/>
</dbReference>
<keyword evidence="1" id="KW-1133">Transmembrane helix</keyword>
<dbReference type="PATRIC" id="fig|991778.3.peg.4145"/>
<evidence type="ECO:0000259" key="2">
    <source>
        <dbReference type="Pfam" id="PF07811"/>
    </source>
</evidence>
<name>F2AW02_RHOBT</name>
<dbReference type="Pfam" id="PF07811">
    <property type="entry name" value="TadE"/>
    <property type="match status" value="1"/>
</dbReference>
<feature type="domain" description="TadE-like" evidence="2">
    <location>
        <begin position="25"/>
        <end position="66"/>
    </location>
</feature>
<reference evidence="3 4" key="1">
    <citation type="journal article" date="2013" name="Mar. Genomics">
        <title>Expression of sulfatases in Rhodopirellula baltica and the diversity of sulfatases in the genus Rhodopirellula.</title>
        <authorList>
            <person name="Wegner C.E."/>
            <person name="Richter-Heitmann T."/>
            <person name="Klindworth A."/>
            <person name="Klockow C."/>
            <person name="Richter M."/>
            <person name="Achstetter T."/>
            <person name="Glockner F.O."/>
            <person name="Harder J."/>
        </authorList>
    </citation>
    <scope>NUCLEOTIDE SEQUENCE [LARGE SCALE GENOMIC DNA]</scope>
    <source>
        <strain evidence="3 4">WH47</strain>
    </source>
</reference>
<evidence type="ECO:0000256" key="1">
    <source>
        <dbReference type="SAM" id="Phobius"/>
    </source>
</evidence>
<accession>F2AW02</accession>
<proteinExistence type="predicted"/>
<keyword evidence="1" id="KW-0812">Transmembrane</keyword>
<comment type="caution">
    <text evidence="3">The sequence shown here is derived from an EMBL/GenBank/DDBJ whole genome shotgun (WGS) entry which is preliminary data.</text>
</comment>
<sequence length="154" mass="17415">MNVTRSKIHQSPIRSKHALHLKRVGATATEFAIVLPMFLLLVFACCDFARVIHFRQLVANAARVGATHGALNRFTAATESDWRSDVVNVMREELAHLTSTDPSDSVIDVHFRDLSSGVRVVETEVTLPFRTVVQWPVLPTEIQVHHHAEFHQFR</sequence>
<evidence type="ECO:0000313" key="4">
    <source>
        <dbReference type="Proteomes" id="UP000006222"/>
    </source>
</evidence>
<dbReference type="InterPro" id="IPR012495">
    <property type="entry name" value="TadE-like_dom"/>
</dbReference>
<protein>
    <submittedName>
        <fullName evidence="3">TadE-like protein</fullName>
    </submittedName>
</protein>
<organism evidence="3 4">
    <name type="scientific">Rhodopirellula baltica WH47</name>
    <dbReference type="NCBI Taxonomy" id="991778"/>
    <lineage>
        <taxon>Bacteria</taxon>
        <taxon>Pseudomonadati</taxon>
        <taxon>Planctomycetota</taxon>
        <taxon>Planctomycetia</taxon>
        <taxon>Pirellulales</taxon>
        <taxon>Pirellulaceae</taxon>
        <taxon>Rhodopirellula</taxon>
    </lineage>
</organism>
<evidence type="ECO:0000313" key="3">
    <source>
        <dbReference type="EMBL" id="EGF26157.1"/>
    </source>
</evidence>
<keyword evidence="1" id="KW-0472">Membrane</keyword>
<dbReference type="Proteomes" id="UP000006222">
    <property type="component" value="Unassembled WGS sequence"/>
</dbReference>
<dbReference type="AlphaFoldDB" id="F2AW02"/>